<keyword evidence="10" id="KW-1185">Reference proteome</keyword>
<sequence>MYKNIFFTLLILGMAFMGVAFVFVKSAVTGYSPFVFLFYRFLIATMVLSLIFHKQIPKVTNTAIKTASLCGIPLFLSILFQTIGLKYTTVSNSAFITGMVVLLIPIFKMIFYKKKVKPIVWISCVVAMTGLYIITLKNGLKLNIGDLWTVACAMALAFYVLQIGKYAHEPSPMARVTIIMVVCTIGSLLGGLSTPGVNWFPQEYGFWKGLIFTSLLGTVYMYAVQSYGQRFIEEEKVALAYLTEPIFATMAAVFLINEKVTIHTFLGGTLILAAMFLSKIKTDRLKQLVVKVRHKS</sequence>
<proteinExistence type="predicted"/>
<evidence type="ECO:0000256" key="4">
    <source>
        <dbReference type="ARBA" id="ARBA00022989"/>
    </source>
</evidence>
<protein>
    <submittedName>
        <fullName evidence="9">DMT family transporter</fullName>
    </submittedName>
</protein>
<dbReference type="OrthoDB" id="9150437at2"/>
<evidence type="ECO:0000256" key="3">
    <source>
        <dbReference type="ARBA" id="ARBA00022692"/>
    </source>
</evidence>
<evidence type="ECO:0000313" key="10">
    <source>
        <dbReference type="Proteomes" id="UP000318528"/>
    </source>
</evidence>
<keyword evidence="5 6" id="KW-0472">Membrane</keyword>
<keyword evidence="4 6" id="KW-1133">Transmembrane helix</keyword>
<feature type="transmembrane region" description="Helical" evidence="6">
    <location>
        <begin position="64"/>
        <end position="83"/>
    </location>
</feature>
<dbReference type="AlphaFoldDB" id="A0A553BIW2"/>
<feature type="transmembrane region" description="Helical" evidence="6">
    <location>
        <begin position="204"/>
        <end position="225"/>
    </location>
</feature>
<dbReference type="Proteomes" id="UP000318528">
    <property type="component" value="Unassembled WGS sequence"/>
</dbReference>
<evidence type="ECO:0000256" key="5">
    <source>
        <dbReference type="ARBA" id="ARBA00023136"/>
    </source>
</evidence>
<dbReference type="EMBL" id="VJZN01000023">
    <property type="protein sequence ID" value="TRX04824.1"/>
    <property type="molecule type" value="Genomic_DNA"/>
</dbReference>
<dbReference type="PANTHER" id="PTHR42920:SF5">
    <property type="entry name" value="EAMA DOMAIN-CONTAINING PROTEIN"/>
    <property type="match status" value="1"/>
</dbReference>
<comment type="caution">
    <text evidence="9">The sequence shown here is derived from an EMBL/GenBank/DDBJ whole genome shotgun (WGS) entry which is preliminary data.</text>
</comment>
<evidence type="ECO:0000256" key="6">
    <source>
        <dbReference type="SAM" id="Phobius"/>
    </source>
</evidence>
<feature type="transmembrane region" description="Helical" evidence="6">
    <location>
        <begin position="262"/>
        <end position="278"/>
    </location>
</feature>
<dbReference type="InterPro" id="IPR051258">
    <property type="entry name" value="Diverse_Substrate_Transporter"/>
</dbReference>
<evidence type="ECO:0000313" key="11">
    <source>
        <dbReference type="Proteomes" id="UP000318669"/>
    </source>
</evidence>
<feature type="transmembrane region" description="Helical" evidence="6">
    <location>
        <begin position="237"/>
        <end position="256"/>
    </location>
</feature>
<reference evidence="10 11" key="1">
    <citation type="submission" date="2019-07" db="EMBL/GenBank/DDBJ databases">
        <title>Novel species of Flavobacterium.</title>
        <authorList>
            <person name="Liu Q."/>
            <person name="Xin Y.-H."/>
        </authorList>
    </citation>
    <scope>NUCLEOTIDE SEQUENCE [LARGE SCALE GENOMIC DNA]</scope>
    <source>
        <strain evidence="8 10">GSP39</strain>
        <strain evidence="9 11">GSR22</strain>
    </source>
</reference>
<dbReference type="EMBL" id="VJZL01000021">
    <property type="protein sequence ID" value="TRX08181.1"/>
    <property type="molecule type" value="Genomic_DNA"/>
</dbReference>
<name>A0A553BIW2_9FLAO</name>
<dbReference type="Pfam" id="PF00892">
    <property type="entry name" value="EamA"/>
    <property type="match status" value="2"/>
</dbReference>
<evidence type="ECO:0000256" key="2">
    <source>
        <dbReference type="ARBA" id="ARBA00022475"/>
    </source>
</evidence>
<keyword evidence="2" id="KW-1003">Cell membrane</keyword>
<dbReference type="SUPFAM" id="SSF103481">
    <property type="entry name" value="Multidrug resistance efflux transporter EmrE"/>
    <property type="match status" value="2"/>
</dbReference>
<feature type="transmembrane region" description="Helical" evidence="6">
    <location>
        <begin position="119"/>
        <end position="136"/>
    </location>
</feature>
<comment type="subcellular location">
    <subcellularLocation>
        <location evidence="1">Cell membrane</location>
        <topology evidence="1">Multi-pass membrane protein</topology>
    </subcellularLocation>
</comment>
<feature type="transmembrane region" description="Helical" evidence="6">
    <location>
        <begin position="89"/>
        <end position="107"/>
    </location>
</feature>
<organism evidence="9 11">
    <name type="scientific">Flavobacterium gawalongense</name>
    <dbReference type="NCBI Taxonomy" id="2594432"/>
    <lineage>
        <taxon>Bacteria</taxon>
        <taxon>Pseudomonadati</taxon>
        <taxon>Bacteroidota</taxon>
        <taxon>Flavobacteriia</taxon>
        <taxon>Flavobacteriales</taxon>
        <taxon>Flavobacteriaceae</taxon>
        <taxon>Flavobacterium</taxon>
    </lineage>
</organism>
<dbReference type="Proteomes" id="UP000318669">
    <property type="component" value="Unassembled WGS sequence"/>
</dbReference>
<feature type="transmembrane region" description="Helical" evidence="6">
    <location>
        <begin position="30"/>
        <end position="52"/>
    </location>
</feature>
<dbReference type="PANTHER" id="PTHR42920">
    <property type="entry name" value="OS03G0707200 PROTEIN-RELATED"/>
    <property type="match status" value="1"/>
</dbReference>
<dbReference type="InterPro" id="IPR000620">
    <property type="entry name" value="EamA_dom"/>
</dbReference>
<keyword evidence="3 6" id="KW-0812">Transmembrane</keyword>
<dbReference type="RefSeq" id="WP_143388218.1">
    <property type="nucleotide sequence ID" value="NZ_VJZO01000023.1"/>
</dbReference>
<dbReference type="GO" id="GO:0005886">
    <property type="term" value="C:plasma membrane"/>
    <property type="evidence" value="ECO:0007669"/>
    <property type="project" value="UniProtKB-SubCell"/>
</dbReference>
<dbReference type="InterPro" id="IPR037185">
    <property type="entry name" value="EmrE-like"/>
</dbReference>
<feature type="domain" description="EamA" evidence="7">
    <location>
        <begin position="144"/>
        <end position="277"/>
    </location>
</feature>
<evidence type="ECO:0000313" key="9">
    <source>
        <dbReference type="EMBL" id="TRX08181.1"/>
    </source>
</evidence>
<feature type="domain" description="EamA" evidence="7">
    <location>
        <begin position="9"/>
        <end position="135"/>
    </location>
</feature>
<evidence type="ECO:0000259" key="7">
    <source>
        <dbReference type="Pfam" id="PF00892"/>
    </source>
</evidence>
<feature type="transmembrane region" description="Helical" evidence="6">
    <location>
        <begin position="142"/>
        <end position="161"/>
    </location>
</feature>
<evidence type="ECO:0000256" key="1">
    <source>
        <dbReference type="ARBA" id="ARBA00004651"/>
    </source>
</evidence>
<accession>A0A553BIW2</accession>
<feature type="transmembrane region" description="Helical" evidence="6">
    <location>
        <begin position="173"/>
        <end position="192"/>
    </location>
</feature>
<feature type="transmembrane region" description="Helical" evidence="6">
    <location>
        <begin position="5"/>
        <end position="24"/>
    </location>
</feature>
<gene>
    <name evidence="9" type="ORF">FNW11_11735</name>
    <name evidence="8" type="ORF">FNW12_12860</name>
</gene>
<evidence type="ECO:0000313" key="8">
    <source>
        <dbReference type="EMBL" id="TRX04824.1"/>
    </source>
</evidence>